<accession>A0A6I8NHU1</accession>
<dbReference type="Ensembl" id="ENSOANT00000055516.1">
    <property type="protein sequence ID" value="ENSOANP00000040254.1"/>
    <property type="gene ID" value="ENSOANG00000004360.3"/>
</dbReference>
<keyword evidence="6" id="KW-1185">Reference proteome</keyword>
<dbReference type="InterPro" id="IPR000878">
    <property type="entry name" value="4pyrrol_Mease"/>
</dbReference>
<reference evidence="5 6" key="1">
    <citation type="journal article" date="2008" name="Nature">
        <title>Genome analysis of the platypus reveals unique signatures of evolution.</title>
        <authorList>
            <person name="Warren W.C."/>
            <person name="Hillier L.W."/>
            <person name="Marshall Graves J.A."/>
            <person name="Birney E."/>
            <person name="Ponting C.P."/>
            <person name="Grutzner F."/>
            <person name="Belov K."/>
            <person name="Miller W."/>
            <person name="Clarke L."/>
            <person name="Chinwalla A.T."/>
            <person name="Yang S.P."/>
            <person name="Heger A."/>
            <person name="Locke D.P."/>
            <person name="Miethke P."/>
            <person name="Waters P.D."/>
            <person name="Veyrunes F."/>
            <person name="Fulton L."/>
            <person name="Fulton B."/>
            <person name="Graves T."/>
            <person name="Wallis J."/>
            <person name="Puente X.S."/>
            <person name="Lopez-Otin C."/>
            <person name="Ordonez G.R."/>
            <person name="Eichler E.E."/>
            <person name="Chen L."/>
            <person name="Cheng Z."/>
            <person name="Deakin J.E."/>
            <person name="Alsop A."/>
            <person name="Thompson K."/>
            <person name="Kirby P."/>
            <person name="Papenfuss A.T."/>
            <person name="Wakefield M.J."/>
            <person name="Olender T."/>
            <person name="Lancet D."/>
            <person name="Huttley G.A."/>
            <person name="Smit A.F."/>
            <person name="Pask A."/>
            <person name="Temple-Smith P."/>
            <person name="Batzer M.A."/>
            <person name="Walker J.A."/>
            <person name="Konkel M.K."/>
            <person name="Harris R.S."/>
            <person name="Whittington C.M."/>
            <person name="Wong E.S."/>
            <person name="Gemmell N.J."/>
            <person name="Buschiazzo E."/>
            <person name="Vargas Jentzsch I.M."/>
            <person name="Merkel A."/>
            <person name="Schmitz J."/>
            <person name="Zemann A."/>
            <person name="Churakov G."/>
            <person name="Kriegs J.O."/>
            <person name="Brosius J."/>
            <person name="Murchison E.P."/>
            <person name="Sachidanandam R."/>
            <person name="Smith C."/>
            <person name="Hannon G.J."/>
            <person name="Tsend-Ayush E."/>
            <person name="McMillan D."/>
            <person name="Attenborough R."/>
            <person name="Rens W."/>
            <person name="Ferguson-Smith M."/>
            <person name="Lefevre C.M."/>
            <person name="Sharp J.A."/>
            <person name="Nicholas K.R."/>
            <person name="Ray D.A."/>
            <person name="Kube M."/>
            <person name="Reinhardt R."/>
            <person name="Pringle T.H."/>
            <person name="Taylor J."/>
            <person name="Jones R.C."/>
            <person name="Nixon B."/>
            <person name="Dacheux J.L."/>
            <person name="Niwa H."/>
            <person name="Sekita Y."/>
            <person name="Huang X."/>
            <person name="Stark A."/>
            <person name="Kheradpour P."/>
            <person name="Kellis M."/>
            <person name="Flicek P."/>
            <person name="Chen Y."/>
            <person name="Webber C."/>
            <person name="Hardison R."/>
            <person name="Nelson J."/>
            <person name="Hallsworth-Pepin K."/>
            <person name="Delehaunty K."/>
            <person name="Markovic C."/>
            <person name="Minx P."/>
            <person name="Feng Y."/>
            <person name="Kremitzki C."/>
            <person name="Mitreva M."/>
            <person name="Glasscock J."/>
            <person name="Wylie T."/>
            <person name="Wohldmann P."/>
            <person name="Thiru P."/>
            <person name="Nhan M.N."/>
            <person name="Pohl C.S."/>
            <person name="Smith S.M."/>
            <person name="Hou S."/>
            <person name="Nefedov M."/>
            <person name="de Jong P.J."/>
            <person name="Renfree M.B."/>
            <person name="Mardis E.R."/>
            <person name="Wilson R.K."/>
        </authorList>
    </citation>
    <scope>NUCLEOTIDE SEQUENCE [LARGE SCALE GENOMIC DNA]</scope>
    <source>
        <strain evidence="5 6">Glennie</strain>
    </source>
</reference>
<evidence type="ECO:0000313" key="5">
    <source>
        <dbReference type="Ensembl" id="ENSOANP00000040254.1"/>
    </source>
</evidence>
<dbReference type="GeneTree" id="ENSGT00390000010568"/>
<feature type="domain" description="Tetrapyrrole methylase" evidence="4">
    <location>
        <begin position="1"/>
        <end position="87"/>
    </location>
</feature>
<evidence type="ECO:0000256" key="3">
    <source>
        <dbReference type="ARBA" id="ARBA00048752"/>
    </source>
</evidence>
<evidence type="ECO:0000256" key="1">
    <source>
        <dbReference type="ARBA" id="ARBA00004006"/>
    </source>
</evidence>
<dbReference type="PANTHER" id="PTHR10882:SF0">
    <property type="entry name" value="DIPHTHINE METHYL ESTER SYNTHASE"/>
    <property type="match status" value="1"/>
</dbReference>
<dbReference type="AlphaFoldDB" id="A0A6I8NHU1"/>
<dbReference type="Pfam" id="PF00590">
    <property type="entry name" value="TP_methylase"/>
    <property type="match status" value="1"/>
</dbReference>
<evidence type="ECO:0000256" key="2">
    <source>
        <dbReference type="ARBA" id="ARBA00011927"/>
    </source>
</evidence>
<protein>
    <recommendedName>
        <fullName evidence="2">diphthine methyl ester synthase</fullName>
        <ecNumber evidence="2">2.1.1.314</ecNumber>
    </recommendedName>
</protein>
<evidence type="ECO:0000313" key="6">
    <source>
        <dbReference type="Proteomes" id="UP000002279"/>
    </source>
</evidence>
<comment type="function">
    <text evidence="1">S-adenosyl-L-methionine-dependent methyltransferase that catalyzes four methylations of the modified target histidine residue in translation elongation factor 2 (EF-2), to form an intermediate called diphthine methyl ester. The four successive methylation reactions represent the second step of diphthamide biosynthesis.</text>
</comment>
<name>A0A6I8NHU1_ORNAN</name>
<dbReference type="GO" id="GO:0017183">
    <property type="term" value="P:protein histidyl modification to diphthamide"/>
    <property type="evidence" value="ECO:0007669"/>
    <property type="project" value="InterPro"/>
</dbReference>
<proteinExistence type="predicted"/>
<dbReference type="InterPro" id="IPR035996">
    <property type="entry name" value="4pyrrol_Methylase_sf"/>
</dbReference>
<dbReference type="Proteomes" id="UP000002279">
    <property type="component" value="Chromosome 4"/>
</dbReference>
<reference evidence="5" key="2">
    <citation type="submission" date="2025-08" db="UniProtKB">
        <authorList>
            <consortium name="Ensembl"/>
        </authorList>
    </citation>
    <scope>IDENTIFICATION</scope>
    <source>
        <strain evidence="5">Glennie</strain>
    </source>
</reference>
<dbReference type="SUPFAM" id="SSF53790">
    <property type="entry name" value="Tetrapyrrole methylase"/>
    <property type="match status" value="1"/>
</dbReference>
<organism evidence="5 6">
    <name type="scientific">Ornithorhynchus anatinus</name>
    <name type="common">Duckbill platypus</name>
    <dbReference type="NCBI Taxonomy" id="9258"/>
    <lineage>
        <taxon>Eukaryota</taxon>
        <taxon>Metazoa</taxon>
        <taxon>Chordata</taxon>
        <taxon>Craniata</taxon>
        <taxon>Vertebrata</taxon>
        <taxon>Euteleostomi</taxon>
        <taxon>Mammalia</taxon>
        <taxon>Monotremata</taxon>
        <taxon>Ornithorhynchidae</taxon>
        <taxon>Ornithorhynchus</taxon>
    </lineage>
</organism>
<dbReference type="InterPro" id="IPR004551">
    <property type="entry name" value="Dphthn_synthase"/>
</dbReference>
<dbReference type="GO" id="GO:0141133">
    <property type="term" value="F:diphthine methyl ester synthase activity"/>
    <property type="evidence" value="ECO:0007669"/>
    <property type="project" value="UniProtKB-EC"/>
</dbReference>
<reference evidence="5" key="3">
    <citation type="submission" date="2025-09" db="UniProtKB">
        <authorList>
            <consortium name="Ensembl"/>
        </authorList>
    </citation>
    <scope>IDENTIFICATION</scope>
    <source>
        <strain evidence="5">Glennie</strain>
    </source>
</reference>
<dbReference type="EC" id="2.1.1.314" evidence="2"/>
<sequence length="149" mass="16420">MLYLVGLGLGDARDITVKGLQVVQRCSRVYLEAYTSILTVGKETLEDFYGRKLILADRETVEQEADHILKDADVSDVAFLVVGDPFGCTVLEKPFLSFSGQTPGSRKVFLIKSRRIDLVASTLCAYLVSAFGYSSSSRSWENLHAFGLS</sequence>
<evidence type="ECO:0000259" key="4">
    <source>
        <dbReference type="Pfam" id="PF00590"/>
    </source>
</evidence>
<gene>
    <name evidence="5" type="primary">DPH5</name>
</gene>
<dbReference type="Bgee" id="ENSOANG00000004360">
    <property type="expression patterns" value="Expressed in heart and 8 other cell types or tissues"/>
</dbReference>
<comment type="catalytic activity">
    <reaction evidence="3">
        <text>2-[(3S)-amino-3-carboxypropyl]-L-histidyl-[translation elongation factor 2] + 4 S-adenosyl-L-methionine = diphthine methyl ester-[translation elongation factor 2] + 4 S-adenosyl-L-homocysteine + 3 H(+)</text>
        <dbReference type="Rhea" id="RHEA:42652"/>
        <dbReference type="Rhea" id="RHEA-COMP:9749"/>
        <dbReference type="Rhea" id="RHEA-COMP:10173"/>
        <dbReference type="ChEBI" id="CHEBI:15378"/>
        <dbReference type="ChEBI" id="CHEBI:57856"/>
        <dbReference type="ChEBI" id="CHEBI:59789"/>
        <dbReference type="ChEBI" id="CHEBI:73995"/>
        <dbReference type="ChEBI" id="CHEBI:79005"/>
        <dbReference type="EC" id="2.1.1.314"/>
    </reaction>
</comment>
<dbReference type="PANTHER" id="PTHR10882">
    <property type="entry name" value="DIPHTHINE SYNTHASE"/>
    <property type="match status" value="1"/>
</dbReference>
<dbReference type="Gene3D" id="3.40.1010.10">
    <property type="entry name" value="Cobalt-precorrin-4 Transmethylase, Domain 1"/>
    <property type="match status" value="1"/>
</dbReference>
<dbReference type="InterPro" id="IPR014777">
    <property type="entry name" value="4pyrrole_Mease_sub1"/>
</dbReference>